<accession>A0A448ZJR2</accession>
<dbReference type="Proteomes" id="UP000291116">
    <property type="component" value="Unassembled WGS sequence"/>
</dbReference>
<name>A0A448ZJR2_9STRA</name>
<feature type="compositionally biased region" description="Polar residues" evidence="1">
    <location>
        <begin position="29"/>
        <end position="47"/>
    </location>
</feature>
<dbReference type="PANTHER" id="PTHR35149:SF1">
    <property type="entry name" value="DUF5655 DOMAIN-CONTAINING PROTEIN"/>
    <property type="match status" value="1"/>
</dbReference>
<evidence type="ECO:0000256" key="1">
    <source>
        <dbReference type="SAM" id="MobiDB-lite"/>
    </source>
</evidence>
<reference evidence="3 4" key="1">
    <citation type="submission" date="2019-01" db="EMBL/GenBank/DDBJ databases">
        <authorList>
            <person name="Ferrante I. M."/>
        </authorList>
    </citation>
    <scope>NUCLEOTIDE SEQUENCE [LARGE SCALE GENOMIC DNA]</scope>
    <source>
        <strain evidence="3 4">B856</strain>
    </source>
</reference>
<evidence type="ECO:0000259" key="2">
    <source>
        <dbReference type="Pfam" id="PF03235"/>
    </source>
</evidence>
<dbReference type="PANTHER" id="PTHR35149">
    <property type="entry name" value="SLL5132 PROTEIN"/>
    <property type="match status" value="1"/>
</dbReference>
<dbReference type="InterPro" id="IPR004919">
    <property type="entry name" value="GmrSD_N"/>
</dbReference>
<dbReference type="EMBL" id="CAACVS010000430">
    <property type="protein sequence ID" value="VEU42298.1"/>
    <property type="molecule type" value="Genomic_DNA"/>
</dbReference>
<dbReference type="AlphaFoldDB" id="A0A448ZJR2"/>
<keyword evidence="4" id="KW-1185">Reference proteome</keyword>
<dbReference type="OrthoDB" id="192041at2759"/>
<gene>
    <name evidence="3" type="ORF">PSNMU_V1.4_AUG-EV-PASAV3_0092550</name>
</gene>
<proteinExistence type="predicted"/>
<evidence type="ECO:0000313" key="4">
    <source>
        <dbReference type="Proteomes" id="UP000291116"/>
    </source>
</evidence>
<feature type="region of interest" description="Disordered" evidence="1">
    <location>
        <begin position="1"/>
        <end position="61"/>
    </location>
</feature>
<dbReference type="Pfam" id="PF03235">
    <property type="entry name" value="GmrSD_N"/>
    <property type="match status" value="1"/>
</dbReference>
<evidence type="ECO:0000313" key="3">
    <source>
        <dbReference type="EMBL" id="VEU42298.1"/>
    </source>
</evidence>
<feature type="domain" description="GmrSD restriction endonucleases N-terminal" evidence="2">
    <location>
        <begin position="88"/>
        <end position="184"/>
    </location>
</feature>
<protein>
    <recommendedName>
        <fullName evidence="2">GmrSD restriction endonucleases N-terminal domain-containing protein</fullName>
    </recommendedName>
</protein>
<sequence length="520" mass="58496">MPATERMVRRGGVSFQDTADETDGDVRNDNQSSPSEGNNATNRSLTASLPRREPSTSATALSHLQKRWPGKIGNSRHLEVRPMSFDAILSGGSRIVVPMFQRRYCWTHSQIERWWKDVSERRSEEHRTGKTMFKKVQNTAENETTLLCIDGQQRLTTTTIFLMALRAEARKHGKASASASSSALVQAIDAALFVDAEAVQGVKRWAKYHAFHLVRNNSSSSSSSNNNNPGDGAHSFVMPSFPPGWLPPFAPMLTPSYIDRSAYFQLLCTDYVREALEERLAETGQTIELSFDSDCRASIQHTAFAIFAEQLHHFAASIARQTPVLSSLQRLYKKQVGGFSLMYIELLTDDNVQQIFLWMQEKSVFGMGALLLNDSPGVDFTHVDLARNLILSSGMNEPLEAQVRFYNTFWIDTLEKRFGTLGVRSILDRLVRPVLMGKATRHIGDMEQQVEKYKEATPAHMRHSFADNKPMMVYARFHSHVQQRAIEMEDGDPNAITLEVAKSIIEEMVTIGNSMENIKS</sequence>
<organism evidence="3 4">
    <name type="scientific">Pseudo-nitzschia multistriata</name>
    <dbReference type="NCBI Taxonomy" id="183589"/>
    <lineage>
        <taxon>Eukaryota</taxon>
        <taxon>Sar</taxon>
        <taxon>Stramenopiles</taxon>
        <taxon>Ochrophyta</taxon>
        <taxon>Bacillariophyta</taxon>
        <taxon>Bacillariophyceae</taxon>
        <taxon>Bacillariophycidae</taxon>
        <taxon>Bacillariales</taxon>
        <taxon>Bacillariaceae</taxon>
        <taxon>Pseudo-nitzschia</taxon>
    </lineage>
</organism>